<protein>
    <submittedName>
        <fullName evidence="1">Uncharacterized protein</fullName>
    </submittedName>
</protein>
<dbReference type="EMBL" id="BLXT01001278">
    <property type="protein sequence ID" value="GFN84087.1"/>
    <property type="molecule type" value="Genomic_DNA"/>
</dbReference>
<evidence type="ECO:0000313" key="2">
    <source>
        <dbReference type="Proteomes" id="UP000735302"/>
    </source>
</evidence>
<proteinExistence type="predicted"/>
<dbReference type="AlphaFoldDB" id="A0AAV3YP15"/>
<evidence type="ECO:0000313" key="1">
    <source>
        <dbReference type="EMBL" id="GFN84087.1"/>
    </source>
</evidence>
<comment type="caution">
    <text evidence="1">The sequence shown here is derived from an EMBL/GenBank/DDBJ whole genome shotgun (WGS) entry which is preliminary data.</text>
</comment>
<sequence>MDDIVKWVYDVAMSHCGETIKESVEKYPGLELPYPGWIRNEDVVIATEGTPEEYMELVNILYRGMVYFGYKDESFVETVEKRMAVVREILKKDTGSDAQNCQLFFPTVIYLAHKPLANKT</sequence>
<accession>A0AAV3YP15</accession>
<gene>
    <name evidence="1" type="ORF">PoB_001059300</name>
</gene>
<organism evidence="1 2">
    <name type="scientific">Plakobranchus ocellatus</name>
    <dbReference type="NCBI Taxonomy" id="259542"/>
    <lineage>
        <taxon>Eukaryota</taxon>
        <taxon>Metazoa</taxon>
        <taxon>Spiralia</taxon>
        <taxon>Lophotrochozoa</taxon>
        <taxon>Mollusca</taxon>
        <taxon>Gastropoda</taxon>
        <taxon>Heterobranchia</taxon>
        <taxon>Euthyneura</taxon>
        <taxon>Panpulmonata</taxon>
        <taxon>Sacoglossa</taxon>
        <taxon>Placobranchoidea</taxon>
        <taxon>Plakobranchidae</taxon>
        <taxon>Plakobranchus</taxon>
    </lineage>
</organism>
<keyword evidence="2" id="KW-1185">Reference proteome</keyword>
<dbReference type="Proteomes" id="UP000735302">
    <property type="component" value="Unassembled WGS sequence"/>
</dbReference>
<name>A0AAV3YP15_9GAST</name>
<reference evidence="1 2" key="1">
    <citation type="journal article" date="2021" name="Elife">
        <title>Chloroplast acquisition without the gene transfer in kleptoplastic sea slugs, Plakobranchus ocellatus.</title>
        <authorList>
            <person name="Maeda T."/>
            <person name="Takahashi S."/>
            <person name="Yoshida T."/>
            <person name="Shimamura S."/>
            <person name="Takaki Y."/>
            <person name="Nagai Y."/>
            <person name="Toyoda A."/>
            <person name="Suzuki Y."/>
            <person name="Arimoto A."/>
            <person name="Ishii H."/>
            <person name="Satoh N."/>
            <person name="Nishiyama T."/>
            <person name="Hasebe M."/>
            <person name="Maruyama T."/>
            <person name="Minagawa J."/>
            <person name="Obokata J."/>
            <person name="Shigenobu S."/>
        </authorList>
    </citation>
    <scope>NUCLEOTIDE SEQUENCE [LARGE SCALE GENOMIC DNA]</scope>
</reference>